<dbReference type="PROSITE" id="PS00622">
    <property type="entry name" value="HTH_LUXR_1"/>
    <property type="match status" value="1"/>
</dbReference>
<dbReference type="PANTHER" id="PTHR16305">
    <property type="entry name" value="TESTICULAR SOLUBLE ADENYLYL CYCLASE"/>
    <property type="match status" value="1"/>
</dbReference>
<dbReference type="GO" id="GO:0006355">
    <property type="term" value="P:regulation of DNA-templated transcription"/>
    <property type="evidence" value="ECO:0007669"/>
    <property type="project" value="InterPro"/>
</dbReference>
<dbReference type="InterPro" id="IPR000792">
    <property type="entry name" value="Tscrpt_reg_LuxR_C"/>
</dbReference>
<keyword evidence="2" id="KW-0067">ATP-binding</keyword>
<proteinExistence type="predicted"/>
<dbReference type="SUPFAM" id="SSF46894">
    <property type="entry name" value="C-terminal effector domain of the bipartite response regulators"/>
    <property type="match status" value="1"/>
</dbReference>
<comment type="caution">
    <text evidence="4">The sequence shown here is derived from an EMBL/GenBank/DDBJ whole genome shotgun (WGS) entry which is preliminary data.</text>
</comment>
<dbReference type="GO" id="GO:0004016">
    <property type="term" value="F:adenylate cyclase activity"/>
    <property type="evidence" value="ECO:0007669"/>
    <property type="project" value="TreeGrafter"/>
</dbReference>
<dbReference type="GO" id="GO:0005524">
    <property type="term" value="F:ATP binding"/>
    <property type="evidence" value="ECO:0007669"/>
    <property type="project" value="UniProtKB-KW"/>
</dbReference>
<evidence type="ECO:0000256" key="1">
    <source>
        <dbReference type="ARBA" id="ARBA00022741"/>
    </source>
</evidence>
<gene>
    <name evidence="4" type="ORF">KDL01_36375</name>
</gene>
<sequence length="878" mass="92202">MDVVSLWPLTARAAELEVFGRVWGTARGRSVVVFGSAGVGKTRLAEEFLRRAAPGGVPRVRATASAAAARVPLGAIAHLLPAGVDLADPVRGFAQVASVLGGSGPARVVMVDDLHWLDAASAILLRQLLDAGSIRLIGTVRAGEPVNEAVELLCADDAVCRIDLAAFSLPQVEQVVRAALGGVVGRQTVRRLHDSSGGNALYLRELVSGALAAGALASDGEIWELAEGRMAGTPRLVELIDARLRSAGPQGRAVLELLALCEPVPLADAEAVAGMDALVDLEAAGLIRTRTDRLGTELSLAHPLYAEVIRADIAPLRRRRLLLEQTGRARADGAAHGLDTRRIAAWQLEATGQAEPALLIEAAALARHAHDYVQARDLLQALAEDDHTTSTRVMLGEALWQLGDAVKADAVLAAAASAATDEYEFLAVTMTRAANRFWGEGDRRGTFELFEAARDRVTDPACLKSLRHVEGTMRISAGDPRRGLALLEDLAEEVEGAGDPVAWLNAASAIPAGLSHVGRTAEAMAWAERAHRVHLGIADKVLFAHPASQLISGVVALTAAGRLAQARETAEAAGAELAEAHAPAIRVWMIVYLGCLELLAGRVADARRWFAEVAALARGLSRTSAMNLALVGLALSAALLGDVDAAELAAAEANAHPIQPAFGHWNALAEAWLHVAHRRDPREARSLLADAAERARDSGLLLGEALLLADLARLGGAAQAAPRLAEIAEFFDGALIPALAHLAAALAADEPAPLLAAAGELAALGADLMAAEAATAAGAAYTRSGDPRRAAAAAQDARRHLERCGQDHPRTPLLQVSQATASLTEREREIAQMAAHGIPSREIAETLHVSVRTVQNHLQRAYTKLGVTNRGELTRALR</sequence>
<dbReference type="Gene3D" id="3.40.50.300">
    <property type="entry name" value="P-loop containing nucleotide triphosphate hydrolases"/>
    <property type="match status" value="1"/>
</dbReference>
<dbReference type="Proteomes" id="UP000675781">
    <property type="component" value="Unassembled WGS sequence"/>
</dbReference>
<dbReference type="InterPro" id="IPR016032">
    <property type="entry name" value="Sig_transdc_resp-reg_C-effctor"/>
</dbReference>
<organism evidence="4 5">
    <name type="scientific">Actinospica durhamensis</name>
    <dbReference type="NCBI Taxonomy" id="1508375"/>
    <lineage>
        <taxon>Bacteria</taxon>
        <taxon>Bacillati</taxon>
        <taxon>Actinomycetota</taxon>
        <taxon>Actinomycetes</taxon>
        <taxon>Catenulisporales</taxon>
        <taxon>Actinospicaceae</taxon>
        <taxon>Actinospica</taxon>
    </lineage>
</organism>
<name>A0A941EX05_9ACTN</name>
<evidence type="ECO:0000313" key="5">
    <source>
        <dbReference type="Proteomes" id="UP000675781"/>
    </source>
</evidence>
<dbReference type="EMBL" id="JAGSOG010000331">
    <property type="protein sequence ID" value="MBR7838801.1"/>
    <property type="molecule type" value="Genomic_DNA"/>
</dbReference>
<dbReference type="PANTHER" id="PTHR16305:SF35">
    <property type="entry name" value="TRANSCRIPTIONAL ACTIVATOR DOMAIN"/>
    <property type="match status" value="1"/>
</dbReference>
<dbReference type="Pfam" id="PF00196">
    <property type="entry name" value="GerE"/>
    <property type="match status" value="1"/>
</dbReference>
<dbReference type="GO" id="GO:0005737">
    <property type="term" value="C:cytoplasm"/>
    <property type="evidence" value="ECO:0007669"/>
    <property type="project" value="TreeGrafter"/>
</dbReference>
<accession>A0A941EX05</accession>
<evidence type="ECO:0000256" key="2">
    <source>
        <dbReference type="ARBA" id="ARBA00022840"/>
    </source>
</evidence>
<dbReference type="Gene3D" id="1.10.10.10">
    <property type="entry name" value="Winged helix-like DNA-binding domain superfamily/Winged helix DNA-binding domain"/>
    <property type="match status" value="1"/>
</dbReference>
<dbReference type="CDD" id="cd06170">
    <property type="entry name" value="LuxR_C_like"/>
    <property type="match status" value="1"/>
</dbReference>
<dbReference type="InterPro" id="IPR027417">
    <property type="entry name" value="P-loop_NTPase"/>
</dbReference>
<dbReference type="GO" id="GO:0003677">
    <property type="term" value="F:DNA binding"/>
    <property type="evidence" value="ECO:0007669"/>
    <property type="project" value="InterPro"/>
</dbReference>
<dbReference type="PRINTS" id="PR00038">
    <property type="entry name" value="HTHLUXR"/>
</dbReference>
<evidence type="ECO:0000259" key="3">
    <source>
        <dbReference type="PROSITE" id="PS50043"/>
    </source>
</evidence>
<keyword evidence="1" id="KW-0547">Nucleotide-binding</keyword>
<feature type="domain" description="HTH luxR-type" evidence="3">
    <location>
        <begin position="816"/>
        <end position="878"/>
    </location>
</feature>
<protein>
    <submittedName>
        <fullName evidence="4">AAA family ATPase</fullName>
    </submittedName>
</protein>
<evidence type="ECO:0000313" key="4">
    <source>
        <dbReference type="EMBL" id="MBR7838801.1"/>
    </source>
</evidence>
<dbReference type="PROSITE" id="PS50043">
    <property type="entry name" value="HTH_LUXR_2"/>
    <property type="match status" value="1"/>
</dbReference>
<reference evidence="4" key="1">
    <citation type="submission" date="2021-04" db="EMBL/GenBank/DDBJ databases">
        <title>Genome based classification of Actinospica acidithermotolerans sp. nov., an actinobacterium isolated from an Indonesian hot spring.</title>
        <authorList>
            <person name="Kusuma A.B."/>
            <person name="Putra K.E."/>
            <person name="Nafisah S."/>
            <person name="Loh J."/>
            <person name="Nouioui I."/>
            <person name="Goodfellow M."/>
        </authorList>
    </citation>
    <scope>NUCLEOTIDE SEQUENCE</scope>
    <source>
        <strain evidence="4">CSCA 57</strain>
    </source>
</reference>
<dbReference type="SMART" id="SM00421">
    <property type="entry name" value="HTH_LUXR"/>
    <property type="match status" value="1"/>
</dbReference>
<dbReference type="SUPFAM" id="SSF52540">
    <property type="entry name" value="P-loop containing nucleoside triphosphate hydrolases"/>
    <property type="match status" value="1"/>
</dbReference>
<dbReference type="InterPro" id="IPR036388">
    <property type="entry name" value="WH-like_DNA-bd_sf"/>
</dbReference>
<keyword evidence="5" id="KW-1185">Reference proteome</keyword>
<dbReference type="RefSeq" id="WP_212533251.1">
    <property type="nucleotide sequence ID" value="NZ_JAGSOG010000331.1"/>
</dbReference>
<dbReference type="AlphaFoldDB" id="A0A941EX05"/>
<dbReference type="Pfam" id="PF13191">
    <property type="entry name" value="AAA_16"/>
    <property type="match status" value="1"/>
</dbReference>
<dbReference type="InterPro" id="IPR041664">
    <property type="entry name" value="AAA_16"/>
</dbReference>